<sequence>MPAFAVLVPRTAESRIALHNGYTDVIADERGDNYYRMTESRVADLEAHAIMFPNMADDNEEGADPDTAKIYHGRVELSVETIKIRKRWILGNSTRGPLPEQPYIVLCPHRGQVHGCHAIISLDSATTLISIQLGHRDIHDLYVNGVELVGTRVLENEMNIISIAGLEFDLRYTDYHRLPEFLAELKAFDRRIRKIPVPADTVIPTDQQHQLEKSFGVYTLSRRLEEGASGPWYEVKNIAGQVFTAKIFKRSAVNAREIDARLQLFKTMTMSLELETYSGIRRLLATYPTQIDQISIDADTPTEPQPLLQQTLRHLAHMHSGGYVHRDINPETIGLVGSEVVILGIDSAIECLPNNMTNPVIDCPGSHHYSAPEYRMTPYTHTVDIWSVGVVFYQLLMGGNSFEMDDNFWQYDADHPTIKTAGEAWWCEYEQVMTKLTNRGDHLGHLLYKMLSQRFDLPNLGTRITAAQALNHAFFGEDLASAKDDAKEQLDQAGNGEGDFAHGNAADGSGNQTPEPILGDLQRSTQQEARQSSAEPDYDEDDLTIEFNGTDLLGYIRRSSET</sequence>
<reference evidence="1" key="1">
    <citation type="submission" date="2022-11" db="EMBL/GenBank/DDBJ databases">
        <title>Genome Sequence of Boeremia exigua.</title>
        <authorList>
            <person name="Buettner E."/>
        </authorList>
    </citation>
    <scope>NUCLEOTIDE SEQUENCE</scope>
    <source>
        <strain evidence="1">CU02</strain>
    </source>
</reference>
<organism evidence="1 2">
    <name type="scientific">Boeremia exigua</name>
    <dbReference type="NCBI Taxonomy" id="749465"/>
    <lineage>
        <taxon>Eukaryota</taxon>
        <taxon>Fungi</taxon>
        <taxon>Dikarya</taxon>
        <taxon>Ascomycota</taxon>
        <taxon>Pezizomycotina</taxon>
        <taxon>Dothideomycetes</taxon>
        <taxon>Pleosporomycetidae</taxon>
        <taxon>Pleosporales</taxon>
        <taxon>Pleosporineae</taxon>
        <taxon>Didymellaceae</taxon>
        <taxon>Boeremia</taxon>
    </lineage>
</organism>
<evidence type="ECO:0000313" key="1">
    <source>
        <dbReference type="EMBL" id="KAJ8116646.1"/>
    </source>
</evidence>
<gene>
    <name evidence="1" type="ORF">OPT61_g1976</name>
</gene>
<comment type="caution">
    <text evidence="1">The sequence shown here is derived from an EMBL/GenBank/DDBJ whole genome shotgun (WGS) entry which is preliminary data.</text>
</comment>
<accession>A0ACC2IN60</accession>
<name>A0ACC2IN60_9PLEO</name>
<proteinExistence type="predicted"/>
<keyword evidence="2" id="KW-1185">Reference proteome</keyword>
<dbReference type="EMBL" id="JAPHNI010000085">
    <property type="protein sequence ID" value="KAJ8116646.1"/>
    <property type="molecule type" value="Genomic_DNA"/>
</dbReference>
<dbReference type="Proteomes" id="UP001153331">
    <property type="component" value="Unassembled WGS sequence"/>
</dbReference>
<evidence type="ECO:0000313" key="2">
    <source>
        <dbReference type="Proteomes" id="UP001153331"/>
    </source>
</evidence>
<protein>
    <submittedName>
        <fullName evidence="1">Uncharacterized protein</fullName>
    </submittedName>
</protein>